<sequence length="109" mass="12059">MISRFSQSYRVRKEYTGMKERTTYSEVTFSNPFVVGGLVVPLEAGTYRLVVDEQLVEGLSFPSYQPVAVHLEIPAISAQTVKRQFLQVSAAEIEEALQEDAKSQGGASN</sequence>
<comment type="caution">
    <text evidence="1">The sequence shown here is derived from an EMBL/GenBank/DDBJ whole genome shotgun (WGS) entry which is preliminary data.</text>
</comment>
<dbReference type="AlphaFoldDB" id="A0A1S7TWQ7"/>
<reference evidence="1" key="1">
    <citation type="submission" date="2016-01" db="EMBL/GenBank/DDBJ databases">
        <authorList>
            <person name="Regsiter A."/>
            <person name="william w."/>
        </authorList>
    </citation>
    <scope>NUCLEOTIDE SEQUENCE</scope>
    <source>
        <strain evidence="1">NCPPB 1641</strain>
    </source>
</reference>
<name>A0A1S7TWQ7_9HYPH</name>
<evidence type="ECO:0000313" key="2">
    <source>
        <dbReference type="Proteomes" id="UP000192140"/>
    </source>
</evidence>
<dbReference type="EMBL" id="FCNP01000033">
    <property type="protein sequence ID" value="CVI58737.1"/>
    <property type="molecule type" value="Genomic_DNA"/>
</dbReference>
<keyword evidence="2" id="KW-1185">Reference proteome</keyword>
<gene>
    <name evidence="1" type="ORF">AGR7A_Lc120233</name>
</gene>
<accession>A0A1S7TWQ7</accession>
<protein>
    <submittedName>
        <fullName evidence="1">Uncharacterized protein</fullName>
    </submittedName>
</protein>
<proteinExistence type="predicted"/>
<organism evidence="1 2">
    <name type="scientific">Agrobacterium deltaense NCPPB 1641</name>
    <dbReference type="NCBI Taxonomy" id="1183425"/>
    <lineage>
        <taxon>Bacteria</taxon>
        <taxon>Pseudomonadati</taxon>
        <taxon>Pseudomonadota</taxon>
        <taxon>Alphaproteobacteria</taxon>
        <taxon>Hyphomicrobiales</taxon>
        <taxon>Rhizobiaceae</taxon>
        <taxon>Rhizobium/Agrobacterium group</taxon>
        <taxon>Agrobacterium</taxon>
    </lineage>
</organism>
<dbReference type="Proteomes" id="UP000192140">
    <property type="component" value="Unassembled WGS sequence"/>
</dbReference>
<evidence type="ECO:0000313" key="1">
    <source>
        <dbReference type="EMBL" id="CVI58737.1"/>
    </source>
</evidence>